<name>A0ACC2H6A7_DALPE</name>
<accession>A0ACC2H6A7</accession>
<dbReference type="EMBL" id="CM055732">
    <property type="protein sequence ID" value="KAJ8011504.1"/>
    <property type="molecule type" value="Genomic_DNA"/>
</dbReference>
<sequence length="349" mass="37822">MRERSKKSASQEVNQSPREDPNLEPQKQTGKQKECQVSVRENRCSVREKDGSVRDQIRQVVSDLEQVLGGLKQVHVEMKEVVHQIDHLTSNIDLGEVEGTSTASPPGGMSVLNPRDGRGVLVYNQNTSPGDLVLHLKAPEGHTPGPHGRAQNHTVARHSPPDPRGVPGVLKNSQKHDGGQGTQSTDPDQTVTIETTSPSLVLTASVIKTNRVIAATPRDPKPDRYGPNGHGPLSGPNREMNHGMHHLMMPSTQLSLLPLTPDLTSDLTSDPAPDLTDLSSRREKPPAYLHHNGQMERISKGLAPPTYPAHPALPVLPHLAQPPYPTHPNHPTPKTPPHLGKGRTGSSMV</sequence>
<comment type="caution">
    <text evidence="1">The sequence shown here is derived from an EMBL/GenBank/DDBJ whole genome shotgun (WGS) entry which is preliminary data.</text>
</comment>
<proteinExistence type="predicted"/>
<reference evidence="1" key="1">
    <citation type="submission" date="2021-05" db="EMBL/GenBank/DDBJ databases">
        <authorList>
            <person name="Pan Q."/>
            <person name="Jouanno E."/>
            <person name="Zahm M."/>
            <person name="Klopp C."/>
            <person name="Cabau C."/>
            <person name="Louis A."/>
            <person name="Berthelot C."/>
            <person name="Parey E."/>
            <person name="Roest Crollius H."/>
            <person name="Montfort J."/>
            <person name="Robinson-Rechavi M."/>
            <person name="Bouchez O."/>
            <person name="Lampietro C."/>
            <person name="Lopez Roques C."/>
            <person name="Donnadieu C."/>
            <person name="Postlethwait J."/>
            <person name="Bobe J."/>
            <person name="Dillon D."/>
            <person name="Chandos A."/>
            <person name="von Hippel F."/>
            <person name="Guiguen Y."/>
        </authorList>
    </citation>
    <scope>NUCLEOTIDE SEQUENCE</scope>
    <source>
        <strain evidence="1">YG-Jan2019</strain>
    </source>
</reference>
<keyword evidence="2" id="KW-1185">Reference proteome</keyword>
<protein>
    <submittedName>
        <fullName evidence="1">Uncharacterized protein</fullName>
    </submittedName>
</protein>
<organism evidence="1 2">
    <name type="scientific">Dallia pectoralis</name>
    <name type="common">Alaska blackfish</name>
    <dbReference type="NCBI Taxonomy" id="75939"/>
    <lineage>
        <taxon>Eukaryota</taxon>
        <taxon>Metazoa</taxon>
        <taxon>Chordata</taxon>
        <taxon>Craniata</taxon>
        <taxon>Vertebrata</taxon>
        <taxon>Euteleostomi</taxon>
        <taxon>Actinopterygii</taxon>
        <taxon>Neopterygii</taxon>
        <taxon>Teleostei</taxon>
        <taxon>Protacanthopterygii</taxon>
        <taxon>Esociformes</taxon>
        <taxon>Umbridae</taxon>
        <taxon>Dallia</taxon>
    </lineage>
</organism>
<evidence type="ECO:0000313" key="2">
    <source>
        <dbReference type="Proteomes" id="UP001157502"/>
    </source>
</evidence>
<gene>
    <name evidence="1" type="ORF">DPEC_G00058910</name>
</gene>
<dbReference type="Proteomes" id="UP001157502">
    <property type="component" value="Chromosome 5"/>
</dbReference>
<evidence type="ECO:0000313" key="1">
    <source>
        <dbReference type="EMBL" id="KAJ8011504.1"/>
    </source>
</evidence>